<dbReference type="AlphaFoldDB" id="A0A7S3J361"/>
<feature type="domain" description="AGC-kinase C-terminal" evidence="7">
    <location>
        <begin position="68"/>
        <end position="137"/>
    </location>
</feature>
<evidence type="ECO:0000256" key="2">
    <source>
        <dbReference type="ARBA" id="ARBA00022679"/>
    </source>
</evidence>
<reference evidence="8" key="1">
    <citation type="submission" date="2021-01" db="EMBL/GenBank/DDBJ databases">
        <authorList>
            <person name="Corre E."/>
            <person name="Pelletier E."/>
            <person name="Niang G."/>
            <person name="Scheremetjew M."/>
            <person name="Finn R."/>
            <person name="Kale V."/>
            <person name="Holt S."/>
            <person name="Cochrane G."/>
            <person name="Meng A."/>
            <person name="Brown T."/>
            <person name="Cohen L."/>
        </authorList>
    </citation>
    <scope>NUCLEOTIDE SEQUENCE</scope>
    <source>
        <strain evidence="8">FSP1.4</strain>
    </source>
</reference>
<keyword evidence="3" id="KW-0547">Nucleotide-binding</keyword>
<proteinExistence type="predicted"/>
<keyword evidence="5" id="KW-0067">ATP-binding</keyword>
<dbReference type="PANTHER" id="PTHR24351">
    <property type="entry name" value="RIBOSOMAL PROTEIN S6 KINASE"/>
    <property type="match status" value="1"/>
</dbReference>
<evidence type="ECO:0000256" key="3">
    <source>
        <dbReference type="ARBA" id="ARBA00022741"/>
    </source>
</evidence>
<dbReference type="InterPro" id="IPR011009">
    <property type="entry name" value="Kinase-like_dom_sf"/>
</dbReference>
<dbReference type="Gene3D" id="1.10.510.10">
    <property type="entry name" value="Transferase(Phosphotransferase) domain 1"/>
    <property type="match status" value="1"/>
</dbReference>
<keyword evidence="4" id="KW-0418">Kinase</keyword>
<evidence type="ECO:0000256" key="5">
    <source>
        <dbReference type="ARBA" id="ARBA00022840"/>
    </source>
</evidence>
<feature type="domain" description="Protein kinase" evidence="6">
    <location>
        <begin position="1"/>
        <end position="67"/>
    </location>
</feature>
<dbReference type="SUPFAM" id="SSF56112">
    <property type="entry name" value="Protein kinase-like (PK-like)"/>
    <property type="match status" value="1"/>
</dbReference>
<accession>A0A7S3J361</accession>
<dbReference type="GO" id="GO:0004674">
    <property type="term" value="F:protein serine/threonine kinase activity"/>
    <property type="evidence" value="ECO:0007669"/>
    <property type="project" value="UniProtKB-KW"/>
</dbReference>
<dbReference type="EMBL" id="HBII01004694">
    <property type="protein sequence ID" value="CAE0343214.1"/>
    <property type="molecule type" value="Transcribed_RNA"/>
</dbReference>
<evidence type="ECO:0000259" key="6">
    <source>
        <dbReference type="PROSITE" id="PS50011"/>
    </source>
</evidence>
<dbReference type="GO" id="GO:0005524">
    <property type="term" value="F:ATP binding"/>
    <property type="evidence" value="ECO:0007669"/>
    <property type="project" value="UniProtKB-KW"/>
</dbReference>
<evidence type="ECO:0000313" key="8">
    <source>
        <dbReference type="EMBL" id="CAE0343214.1"/>
    </source>
</evidence>
<gene>
    <name evidence="8" type="ORF">EHAR0213_LOCUS2121</name>
</gene>
<evidence type="ECO:0000256" key="4">
    <source>
        <dbReference type="ARBA" id="ARBA00022777"/>
    </source>
</evidence>
<dbReference type="InterPro" id="IPR000961">
    <property type="entry name" value="AGC-kinase_C"/>
</dbReference>
<dbReference type="InterPro" id="IPR000719">
    <property type="entry name" value="Prot_kinase_dom"/>
</dbReference>
<dbReference type="SMART" id="SM00133">
    <property type="entry name" value="S_TK_X"/>
    <property type="match status" value="1"/>
</dbReference>
<evidence type="ECO:0000256" key="1">
    <source>
        <dbReference type="ARBA" id="ARBA00022527"/>
    </source>
</evidence>
<keyword evidence="2" id="KW-0808">Transferase</keyword>
<dbReference type="Gene3D" id="3.30.200.20">
    <property type="entry name" value="Phosphorylase Kinase, domain 1"/>
    <property type="match status" value="1"/>
</dbReference>
<dbReference type="PROSITE" id="PS50011">
    <property type="entry name" value="PROTEIN_KINASE_DOM"/>
    <property type="match status" value="1"/>
</dbReference>
<organism evidence="8">
    <name type="scientific">Euplotes harpa</name>
    <dbReference type="NCBI Taxonomy" id="151035"/>
    <lineage>
        <taxon>Eukaryota</taxon>
        <taxon>Sar</taxon>
        <taxon>Alveolata</taxon>
        <taxon>Ciliophora</taxon>
        <taxon>Intramacronucleata</taxon>
        <taxon>Spirotrichea</taxon>
        <taxon>Hypotrichia</taxon>
        <taxon>Euplotida</taxon>
        <taxon>Euplotidae</taxon>
        <taxon>Euplotes</taxon>
    </lineage>
</organism>
<name>A0A7S3J361_9SPIT</name>
<dbReference type="PROSITE" id="PS51285">
    <property type="entry name" value="AGC_KINASE_CTER"/>
    <property type="match status" value="1"/>
</dbReference>
<keyword evidence="1" id="KW-0723">Serine/threonine-protein kinase</keyword>
<sequence>MLVGLPPFYSENRKIMFNNILYHEPDFPESLSAEVVDLMEKLLEKDPKERLGSFSENCEGIVQHKWFEVIDFDSIASKSMKPPFIPDMSKDGLNYFDEEFTSTNIQPQIDDFSFGNSLDSTDDFFSDFDFQMTEDTE</sequence>
<evidence type="ECO:0000259" key="7">
    <source>
        <dbReference type="PROSITE" id="PS51285"/>
    </source>
</evidence>
<protein>
    <submittedName>
        <fullName evidence="8">Uncharacterized protein</fullName>
    </submittedName>
</protein>